<dbReference type="InterPro" id="IPR017853">
    <property type="entry name" value="GH"/>
</dbReference>
<dbReference type="CDD" id="cd02856">
    <property type="entry name" value="E_set_GDE_Isoamylase_N"/>
    <property type="match status" value="1"/>
</dbReference>
<dbReference type="AlphaFoldDB" id="A0AAP2CBS0"/>
<gene>
    <name evidence="6" type="primary">glgX</name>
    <name evidence="6" type="ORF">KB893_009295</name>
</gene>
<dbReference type="InterPro" id="IPR044505">
    <property type="entry name" value="GlgX_Isoamylase_N_E_set"/>
</dbReference>
<keyword evidence="2" id="KW-0378">Hydrolase</keyword>
<dbReference type="InterPro" id="IPR004193">
    <property type="entry name" value="Glyco_hydro_13_N"/>
</dbReference>
<organism evidence="6 7">
    <name type="scientific">Coralloluteibacterium stylophorae</name>
    <dbReference type="NCBI Taxonomy" id="1776034"/>
    <lineage>
        <taxon>Bacteria</taxon>
        <taxon>Pseudomonadati</taxon>
        <taxon>Pseudomonadota</taxon>
        <taxon>Gammaproteobacteria</taxon>
        <taxon>Lysobacterales</taxon>
        <taxon>Lysobacteraceae</taxon>
        <taxon>Coralloluteibacterium</taxon>
    </lineage>
</organism>
<comment type="caution">
    <text evidence="6">The sequence shown here is derived from an EMBL/GenBank/DDBJ whole genome shotgun (WGS) entry which is preliminary data.</text>
</comment>
<dbReference type="SUPFAM" id="SSF51445">
    <property type="entry name" value="(Trans)glycosidases"/>
    <property type="match status" value="1"/>
</dbReference>
<proteinExistence type="inferred from homology"/>
<evidence type="ECO:0000313" key="6">
    <source>
        <dbReference type="EMBL" id="MBS7457329.1"/>
    </source>
</evidence>
<dbReference type="InterPro" id="IPR013783">
    <property type="entry name" value="Ig-like_fold"/>
</dbReference>
<dbReference type="SUPFAM" id="SSF51011">
    <property type="entry name" value="Glycosyl hydrolase domain"/>
    <property type="match status" value="1"/>
</dbReference>
<dbReference type="PANTHER" id="PTHR43002">
    <property type="entry name" value="GLYCOGEN DEBRANCHING ENZYME"/>
    <property type="match status" value="1"/>
</dbReference>
<evidence type="ECO:0000256" key="3">
    <source>
        <dbReference type="ARBA" id="ARBA00023295"/>
    </source>
</evidence>
<protein>
    <submittedName>
        <fullName evidence="6">Glycogen debranching protein GlgX</fullName>
    </submittedName>
</protein>
<dbReference type="Gene3D" id="2.60.40.1180">
    <property type="entry name" value="Golgi alpha-mannosidase II"/>
    <property type="match status" value="1"/>
</dbReference>
<dbReference type="Pfam" id="PF02922">
    <property type="entry name" value="CBM_48"/>
    <property type="match status" value="1"/>
</dbReference>
<reference evidence="6 7" key="1">
    <citation type="journal article" date="2021" name="Microbiol. Resour. Announc.">
        <title>Draft Genome Sequence of Coralloluteibacterium stylophorae LMG 29479T.</title>
        <authorList>
            <person name="Karlyshev A.V."/>
            <person name="Kudryashova E.B."/>
            <person name="Ariskina E.V."/>
            <person name="Conroy A.P."/>
            <person name="Abidueva E.Y."/>
        </authorList>
    </citation>
    <scope>NUCLEOTIDE SEQUENCE [LARGE SCALE GENOMIC DNA]</scope>
    <source>
        <strain evidence="6 7">LMG 29479</strain>
    </source>
</reference>
<keyword evidence="3" id="KW-0326">Glycosidase</keyword>
<dbReference type="InterPro" id="IPR011837">
    <property type="entry name" value="Glycogen_debranch_GlgX"/>
</dbReference>
<dbReference type="GO" id="GO:0004135">
    <property type="term" value="F:amylo-alpha-1,6-glucosidase activity"/>
    <property type="evidence" value="ECO:0007669"/>
    <property type="project" value="InterPro"/>
</dbReference>
<evidence type="ECO:0000256" key="4">
    <source>
        <dbReference type="SAM" id="MobiDB-lite"/>
    </source>
</evidence>
<name>A0AAP2CBS0_9GAMM</name>
<evidence type="ECO:0000313" key="7">
    <source>
        <dbReference type="Proteomes" id="UP000675747"/>
    </source>
</evidence>
<dbReference type="InterPro" id="IPR006047">
    <property type="entry name" value="GH13_cat_dom"/>
</dbReference>
<dbReference type="InterPro" id="IPR013780">
    <property type="entry name" value="Glyco_hydro_b"/>
</dbReference>
<dbReference type="Proteomes" id="UP000675747">
    <property type="component" value="Unassembled WGS sequence"/>
</dbReference>
<evidence type="ECO:0000256" key="2">
    <source>
        <dbReference type="ARBA" id="ARBA00022801"/>
    </source>
</evidence>
<feature type="domain" description="Glycosyl hydrolase family 13 catalytic" evidence="5">
    <location>
        <begin position="143"/>
        <end position="576"/>
    </location>
</feature>
<dbReference type="NCBIfam" id="TIGR02100">
    <property type="entry name" value="glgX_debranch"/>
    <property type="match status" value="1"/>
</dbReference>
<evidence type="ECO:0000259" key="5">
    <source>
        <dbReference type="SMART" id="SM00642"/>
    </source>
</evidence>
<dbReference type="Gene3D" id="2.60.40.10">
    <property type="entry name" value="Immunoglobulins"/>
    <property type="match status" value="1"/>
</dbReference>
<keyword evidence="7" id="KW-1185">Reference proteome</keyword>
<dbReference type="SMART" id="SM00642">
    <property type="entry name" value="Aamy"/>
    <property type="match status" value="1"/>
</dbReference>
<dbReference type="CDD" id="cd11326">
    <property type="entry name" value="AmyAc_Glg_debranch"/>
    <property type="match status" value="1"/>
</dbReference>
<sequence length="702" mass="78576">MPTRPERMLPGVAHPLGATCDGVGTNFAVFSAHATRVDLCLFDATGRREIARYQLPECTDEVWHGYLPHVRGGQLYGFRAYGPYRPEEGHRFNHHKLLLDPYAKLIHGQVRWTDSLYGYRINAPKADLSFDRRDSAAAMPKAVVVDDSFNWRKEARPEIPWSKTVIYEAHLKGLTQRMEHILPPERGTFAALSDPRVIDHLVKLGVTSLELLPIHSFVQDRYLVEKKLANYWGYNTLGFFAPEPRYLGEEGLNSIRSAVMSLHAAGIEVILDVVYNHTCEGSELGPTLSFRGLDNLSYYRLLPNNLRHCLNDTGTGNTVNTSHPRVIQLVMDSLRYWVEAFHVDGFRFDLGVSIGREPHGFDPNNGLFKAMRQDPVLAGVKLISEPWDIGPGGYQLGNHPPGFGEWNGRYRDDIRRFWKGDAGLRPALAARLGGSADLFDRQCRRPWASVNFITAHDGYTLADWTAYEQKHNEANGEDNNDGANDNESRNWGVEGPTDDAAINATRARVARAMLATLAVSNGTPMLLGGDEFGRSQDGNNNAYCQDNELSWFDWGQAGSPDGRALATFTARLFALRREFVTLSTSRFLHGSDEPLPGVRDIAWFDEAGKAMEDSDWHFHEGRLLAVRRAGQREDGRVEVTLTLINGSEEDRRFELPAPQFPWMREIDSAAPETPRGRLGAGAVDVQAHALVLLSALVDDYRS</sequence>
<evidence type="ECO:0000256" key="1">
    <source>
        <dbReference type="ARBA" id="ARBA00008061"/>
    </source>
</evidence>
<feature type="region of interest" description="Disordered" evidence="4">
    <location>
        <begin position="472"/>
        <end position="498"/>
    </location>
</feature>
<comment type="similarity">
    <text evidence="1">Belongs to the glycosyl hydrolase 13 family.</text>
</comment>
<accession>A0AAP2CBS0</accession>
<dbReference type="GO" id="GO:0005980">
    <property type="term" value="P:glycogen catabolic process"/>
    <property type="evidence" value="ECO:0007669"/>
    <property type="project" value="InterPro"/>
</dbReference>
<dbReference type="InterPro" id="IPR014756">
    <property type="entry name" value="Ig_E-set"/>
</dbReference>
<dbReference type="Gene3D" id="3.20.20.80">
    <property type="entry name" value="Glycosidases"/>
    <property type="match status" value="1"/>
</dbReference>
<dbReference type="SUPFAM" id="SSF81296">
    <property type="entry name" value="E set domains"/>
    <property type="match status" value="1"/>
</dbReference>
<dbReference type="EMBL" id="JAGQFT020000005">
    <property type="protein sequence ID" value="MBS7457329.1"/>
    <property type="molecule type" value="Genomic_DNA"/>
</dbReference>
<dbReference type="RefSeq" id="WP_213173627.1">
    <property type="nucleotide sequence ID" value="NZ_JAGQFT020000005.1"/>
</dbReference>